<evidence type="ECO:0000313" key="2">
    <source>
        <dbReference type="Proteomes" id="UP000005237"/>
    </source>
</evidence>
<sequence length="126" mass="14879">MELEDLLFKPSKYISNASLGKNSSQCMDGSMEEAKFNREETAEPTSHQNTREFGNFGVDALGFFLPDDLLIDSYNVWKRRTRETKFYVVVDAESQQFERWSMPLQKLYETCERTILTWMQTFWLHA</sequence>
<evidence type="ECO:0000313" key="1">
    <source>
        <dbReference type="EnsemblMetazoa" id="CJA34463a.1"/>
    </source>
</evidence>
<protein>
    <submittedName>
        <fullName evidence="1">Uncharacterized protein</fullName>
    </submittedName>
</protein>
<dbReference type="AlphaFoldDB" id="A0A8R1IPJ4"/>
<dbReference type="EnsemblMetazoa" id="CJA34463a.1">
    <property type="protein sequence ID" value="CJA34463a.1"/>
    <property type="gene ID" value="WBGene00210310"/>
</dbReference>
<proteinExistence type="predicted"/>
<keyword evidence="2" id="KW-1185">Reference proteome</keyword>
<name>A0A8R1IPJ4_CAEJA</name>
<reference evidence="2" key="1">
    <citation type="submission" date="2010-08" db="EMBL/GenBank/DDBJ databases">
        <authorList>
            <consortium name="Caenorhabditis japonica Sequencing Consortium"/>
            <person name="Wilson R.K."/>
        </authorList>
    </citation>
    <scope>NUCLEOTIDE SEQUENCE [LARGE SCALE GENOMIC DNA]</scope>
    <source>
        <strain evidence="2">DF5081</strain>
    </source>
</reference>
<reference evidence="1" key="2">
    <citation type="submission" date="2022-06" db="UniProtKB">
        <authorList>
            <consortium name="EnsemblMetazoa"/>
        </authorList>
    </citation>
    <scope>IDENTIFICATION</scope>
    <source>
        <strain evidence="1">DF5081</strain>
    </source>
</reference>
<dbReference type="Proteomes" id="UP000005237">
    <property type="component" value="Unassembled WGS sequence"/>
</dbReference>
<accession>A0A8R1IPJ4</accession>
<organism evidence="1 2">
    <name type="scientific">Caenorhabditis japonica</name>
    <dbReference type="NCBI Taxonomy" id="281687"/>
    <lineage>
        <taxon>Eukaryota</taxon>
        <taxon>Metazoa</taxon>
        <taxon>Ecdysozoa</taxon>
        <taxon>Nematoda</taxon>
        <taxon>Chromadorea</taxon>
        <taxon>Rhabditida</taxon>
        <taxon>Rhabditina</taxon>
        <taxon>Rhabditomorpha</taxon>
        <taxon>Rhabditoidea</taxon>
        <taxon>Rhabditidae</taxon>
        <taxon>Peloderinae</taxon>
        <taxon>Caenorhabditis</taxon>
    </lineage>
</organism>